<organism evidence="2 3">
    <name type="scientific">Quercus lobata</name>
    <name type="common">Valley oak</name>
    <dbReference type="NCBI Taxonomy" id="97700"/>
    <lineage>
        <taxon>Eukaryota</taxon>
        <taxon>Viridiplantae</taxon>
        <taxon>Streptophyta</taxon>
        <taxon>Embryophyta</taxon>
        <taxon>Tracheophyta</taxon>
        <taxon>Spermatophyta</taxon>
        <taxon>Magnoliopsida</taxon>
        <taxon>eudicotyledons</taxon>
        <taxon>Gunneridae</taxon>
        <taxon>Pentapetalae</taxon>
        <taxon>rosids</taxon>
        <taxon>fabids</taxon>
        <taxon>Fagales</taxon>
        <taxon>Fagaceae</taxon>
        <taxon>Quercus</taxon>
    </lineage>
</organism>
<dbReference type="PANTHER" id="PTHR46284:SF2">
    <property type="entry name" value="PROTEIN KINESIN LIGHT CHAIN-RELATED 1"/>
    <property type="match status" value="1"/>
</dbReference>
<proteinExistence type="predicted"/>
<dbReference type="EnsemblPlants" id="QL02p029371:mrna">
    <property type="protein sequence ID" value="QL02p029371:mrna"/>
    <property type="gene ID" value="QL02p029371"/>
</dbReference>
<feature type="region of interest" description="Disordered" evidence="1">
    <location>
        <begin position="1"/>
        <end position="86"/>
    </location>
</feature>
<accession>A0A7N2QYW0</accession>
<dbReference type="InParanoid" id="A0A7N2QYW0"/>
<dbReference type="AlphaFoldDB" id="A0A7N2QYW0"/>
<dbReference type="InterPro" id="IPR019734">
    <property type="entry name" value="TPR_rpt"/>
</dbReference>
<protein>
    <submittedName>
        <fullName evidence="2">Uncharacterized protein</fullName>
    </submittedName>
</protein>
<evidence type="ECO:0000313" key="2">
    <source>
        <dbReference type="EnsemblPlants" id="QL02p029371:mrna"/>
    </source>
</evidence>
<dbReference type="Pfam" id="PF13181">
    <property type="entry name" value="TPR_8"/>
    <property type="match status" value="1"/>
</dbReference>
<dbReference type="Proteomes" id="UP000594261">
    <property type="component" value="Chromosome 2"/>
</dbReference>
<evidence type="ECO:0000256" key="1">
    <source>
        <dbReference type="SAM" id="MobiDB-lite"/>
    </source>
</evidence>
<feature type="compositionally biased region" description="Pro residues" evidence="1">
    <location>
        <begin position="50"/>
        <end position="60"/>
    </location>
</feature>
<sequence length="243" mass="25984">MPGLVSVKTPPETPPLRISVPGTPTQAQAQTPTQQRFEPVNSVSNSKPASPLPRRPPSPSPSRSKFSPRKPPPDNPNSEAALDNPDLGPFLLKLARDTIASGEGPNKALDYALRASKSFERCSGGADGEPSLDLAMSLHVLAAIYSSLGRFEEAIPVLERAIRVPDPPRGADHALAAFSGHMQLGDTFSMLGQVDRSIACYEEGLKIQIEALGDTDPRVGETCRRASSISFKTTRSTSPQHEI</sequence>
<keyword evidence="3" id="KW-1185">Reference proteome</keyword>
<dbReference type="PANTHER" id="PTHR46284">
    <property type="entry name" value="PROTEIN KINESIN LIGHT CHAIN-RELATED 3"/>
    <property type="match status" value="1"/>
</dbReference>
<name>A0A7N2QYW0_QUELO</name>
<dbReference type="InterPro" id="IPR011990">
    <property type="entry name" value="TPR-like_helical_dom_sf"/>
</dbReference>
<dbReference type="SUPFAM" id="SSF48452">
    <property type="entry name" value="TPR-like"/>
    <property type="match status" value="1"/>
</dbReference>
<dbReference type="Gramene" id="QL02p029371:mrna">
    <property type="protein sequence ID" value="QL02p029371:mrna"/>
    <property type="gene ID" value="QL02p029371"/>
</dbReference>
<dbReference type="Pfam" id="PF13176">
    <property type="entry name" value="TPR_7"/>
    <property type="match status" value="1"/>
</dbReference>
<dbReference type="Gene3D" id="1.25.40.10">
    <property type="entry name" value="Tetratricopeptide repeat domain"/>
    <property type="match status" value="1"/>
</dbReference>
<reference evidence="2" key="2">
    <citation type="submission" date="2021-01" db="UniProtKB">
        <authorList>
            <consortium name="EnsemblPlants"/>
        </authorList>
    </citation>
    <scope>IDENTIFICATION</scope>
</reference>
<evidence type="ECO:0000313" key="3">
    <source>
        <dbReference type="Proteomes" id="UP000594261"/>
    </source>
</evidence>
<reference evidence="3" key="1">
    <citation type="journal article" date="2016" name="G3 (Bethesda)">
        <title>First Draft Assembly and Annotation of the Genome of a California Endemic Oak Quercus lobata Nee (Fagaceae).</title>
        <authorList>
            <person name="Sork V.L."/>
            <person name="Fitz-Gibbon S.T."/>
            <person name="Puiu D."/>
            <person name="Crepeau M."/>
            <person name="Gugger P.F."/>
            <person name="Sherman R."/>
            <person name="Stevens K."/>
            <person name="Langley C.H."/>
            <person name="Pellegrini M."/>
            <person name="Salzberg S.L."/>
        </authorList>
    </citation>
    <scope>NUCLEOTIDE SEQUENCE [LARGE SCALE GENOMIC DNA]</scope>
    <source>
        <strain evidence="3">cv. SW786</strain>
    </source>
</reference>
<dbReference type="SMART" id="SM00028">
    <property type="entry name" value="TPR"/>
    <property type="match status" value="2"/>
</dbReference>
<feature type="compositionally biased region" description="Low complexity" evidence="1">
    <location>
        <begin position="23"/>
        <end position="35"/>
    </location>
</feature>